<gene>
    <name evidence="2" type="ORF">KY465_06140</name>
</gene>
<sequence length="46" mass="5205">MRMCPEIGAGLEKHGRARKGHRPVRPIEKRQQAAMNALLQAENRVV</sequence>
<comment type="caution">
    <text evidence="2">The sequence shown here is derived from an EMBL/GenBank/DDBJ whole genome shotgun (WGS) entry which is preliminary data.</text>
</comment>
<dbReference type="EMBL" id="JAHWQX010000002">
    <property type="protein sequence ID" value="MBW3096854.1"/>
    <property type="molecule type" value="Genomic_DNA"/>
</dbReference>
<evidence type="ECO:0000313" key="3">
    <source>
        <dbReference type="Proteomes" id="UP001430804"/>
    </source>
</evidence>
<keyword evidence="3" id="KW-1185">Reference proteome</keyword>
<organism evidence="2 3">
    <name type="scientific">Pseudohoeflea coraliihabitans</name>
    <dbReference type="NCBI Taxonomy" id="2860393"/>
    <lineage>
        <taxon>Bacteria</taxon>
        <taxon>Pseudomonadati</taxon>
        <taxon>Pseudomonadota</taxon>
        <taxon>Alphaproteobacteria</taxon>
        <taxon>Hyphomicrobiales</taxon>
        <taxon>Rhizobiaceae</taxon>
        <taxon>Pseudohoeflea</taxon>
    </lineage>
</organism>
<evidence type="ECO:0008006" key="4">
    <source>
        <dbReference type="Google" id="ProtNLM"/>
    </source>
</evidence>
<reference evidence="2" key="1">
    <citation type="submission" date="2021-07" db="EMBL/GenBank/DDBJ databases">
        <title>Pseudohoeflea marina sp. nov. a polyhydroxyalcanoate-producing bacterium.</title>
        <authorList>
            <person name="Zheng W."/>
            <person name="Yu S."/>
            <person name="Huang Y."/>
        </authorList>
    </citation>
    <scope>NUCLEOTIDE SEQUENCE</scope>
    <source>
        <strain evidence="2">DP4N28-3</strain>
    </source>
</reference>
<name>A0ABS6WP52_9HYPH</name>
<feature type="compositionally biased region" description="Basic residues" evidence="1">
    <location>
        <begin position="15"/>
        <end position="24"/>
    </location>
</feature>
<feature type="region of interest" description="Disordered" evidence="1">
    <location>
        <begin position="1"/>
        <end position="24"/>
    </location>
</feature>
<accession>A0ABS6WP52</accession>
<evidence type="ECO:0000256" key="1">
    <source>
        <dbReference type="SAM" id="MobiDB-lite"/>
    </source>
</evidence>
<proteinExistence type="predicted"/>
<dbReference type="RefSeq" id="WP_219200822.1">
    <property type="nucleotide sequence ID" value="NZ_JAHWQX010000002.1"/>
</dbReference>
<protein>
    <recommendedName>
        <fullName evidence="4">Transposase</fullName>
    </recommendedName>
</protein>
<dbReference type="Proteomes" id="UP001430804">
    <property type="component" value="Unassembled WGS sequence"/>
</dbReference>
<evidence type="ECO:0000313" key="2">
    <source>
        <dbReference type="EMBL" id="MBW3096854.1"/>
    </source>
</evidence>